<dbReference type="EMBL" id="CAJJDO010000242">
    <property type="protein sequence ID" value="CAD8214726.1"/>
    <property type="molecule type" value="Genomic_DNA"/>
</dbReference>
<sequence>MKDRIFYKVFDTLLLYRECKEIISIKQVNDQNMLENLQKFNKLDQQIKEIGLQHKSDIKQLSEINKSYSSDILRTKQAEIEKIKVLKEQDIQKNQDKHNKLEFELNQIAISFMTQNQKLYYYKITMKYQKEIKELQKKINQEKFFKFAMANLMLIIKHLIFNKNKKYSSKYIFKIQIYFHNKEIFKFKLKSINIIQSINFRHNLKFLQIQQIVPKNLNRFYVHINHEKFIQQVYNNGNRWYLNKRLQIRNKKNFNIRNIWCLRKDQNLQSSFEIVKKKLYIIFKKQDYSQMHNKRKFQIVPYLFFDYHKLNNLIYTKILEKVQENNKQTRVIRNLKNQWIVSSTFKCYYIIQQSFPKIKQLIFKLRYRCHRDHTQTSIAAKKLQHTCKKTEGTVTINLNFMHLMKFQITVIVECGEQFMVKFISKSDKLGFCSIILLFKKLRKYSTFVGSIIII</sequence>
<dbReference type="AlphaFoldDB" id="A0A8S1YIW6"/>
<keyword evidence="2" id="KW-1185">Reference proteome</keyword>
<organism evidence="1 2">
    <name type="scientific">Paramecium pentaurelia</name>
    <dbReference type="NCBI Taxonomy" id="43138"/>
    <lineage>
        <taxon>Eukaryota</taxon>
        <taxon>Sar</taxon>
        <taxon>Alveolata</taxon>
        <taxon>Ciliophora</taxon>
        <taxon>Intramacronucleata</taxon>
        <taxon>Oligohymenophorea</taxon>
        <taxon>Peniculida</taxon>
        <taxon>Parameciidae</taxon>
        <taxon>Paramecium</taxon>
    </lineage>
</organism>
<evidence type="ECO:0000313" key="1">
    <source>
        <dbReference type="EMBL" id="CAD8214726.1"/>
    </source>
</evidence>
<gene>
    <name evidence="1" type="ORF">PPENT_87.1.T2420005</name>
</gene>
<reference evidence="1" key="1">
    <citation type="submission" date="2021-01" db="EMBL/GenBank/DDBJ databases">
        <authorList>
            <consortium name="Genoscope - CEA"/>
            <person name="William W."/>
        </authorList>
    </citation>
    <scope>NUCLEOTIDE SEQUENCE</scope>
</reference>
<evidence type="ECO:0000313" key="2">
    <source>
        <dbReference type="Proteomes" id="UP000689195"/>
    </source>
</evidence>
<name>A0A8S1YIW6_9CILI</name>
<dbReference type="Proteomes" id="UP000689195">
    <property type="component" value="Unassembled WGS sequence"/>
</dbReference>
<proteinExistence type="predicted"/>
<accession>A0A8S1YIW6</accession>
<comment type="caution">
    <text evidence="1">The sequence shown here is derived from an EMBL/GenBank/DDBJ whole genome shotgun (WGS) entry which is preliminary data.</text>
</comment>
<protein>
    <submittedName>
        <fullName evidence="1">Uncharacterized protein</fullName>
    </submittedName>
</protein>